<sequence length="197" mass="21346">MVAAAPGECRYAWKAEPGAIRDGTWNGALTLADLDLFPTDPDALREYVRGLHDRQVRDGVAAGSFERTQSLVGAWLLQLPARPELQAAVLRMLAELPGTEVLGETADPLGRTGLGVRIGKTDGPLSARVGGDPVSTDWQLILDRRTGRMLALRNTALHDLPDVAKGTLVSYTVFLEQGWTDRRPEVPEGCREDPAIP</sequence>
<reference evidence="2" key="1">
    <citation type="journal article" date="2019" name="Int. J. Syst. Evol. Microbiol.">
        <title>The Global Catalogue of Microorganisms (GCM) 10K type strain sequencing project: providing services to taxonomists for standard genome sequencing and annotation.</title>
        <authorList>
            <consortium name="The Broad Institute Genomics Platform"/>
            <consortium name="The Broad Institute Genome Sequencing Center for Infectious Disease"/>
            <person name="Wu L."/>
            <person name="Ma J."/>
        </authorList>
    </citation>
    <scope>NUCLEOTIDE SEQUENCE [LARGE SCALE GENOMIC DNA]</scope>
    <source>
        <strain evidence="2">JCM 6242</strain>
    </source>
</reference>
<evidence type="ECO:0000313" key="2">
    <source>
        <dbReference type="Proteomes" id="UP001500831"/>
    </source>
</evidence>
<organism evidence="1 2">
    <name type="scientific">Streptosporangium fragile</name>
    <dbReference type="NCBI Taxonomy" id="46186"/>
    <lineage>
        <taxon>Bacteria</taxon>
        <taxon>Bacillati</taxon>
        <taxon>Actinomycetota</taxon>
        <taxon>Actinomycetes</taxon>
        <taxon>Streptosporangiales</taxon>
        <taxon>Streptosporangiaceae</taxon>
        <taxon>Streptosporangium</taxon>
    </lineage>
</organism>
<comment type="caution">
    <text evidence="1">The sequence shown here is derived from an EMBL/GenBank/DDBJ whole genome shotgun (WGS) entry which is preliminary data.</text>
</comment>
<name>A0ABP6IET2_9ACTN</name>
<accession>A0ABP6IET2</accession>
<protein>
    <submittedName>
        <fullName evidence="1">Uncharacterized protein</fullName>
    </submittedName>
</protein>
<dbReference type="EMBL" id="BAAAVI010000016">
    <property type="protein sequence ID" value="GAA2868018.1"/>
    <property type="molecule type" value="Genomic_DNA"/>
</dbReference>
<evidence type="ECO:0000313" key="1">
    <source>
        <dbReference type="EMBL" id="GAA2868018.1"/>
    </source>
</evidence>
<dbReference type="Proteomes" id="UP001500831">
    <property type="component" value="Unassembled WGS sequence"/>
</dbReference>
<keyword evidence="2" id="KW-1185">Reference proteome</keyword>
<proteinExistence type="predicted"/>
<gene>
    <name evidence="1" type="ORF">GCM10010517_27720</name>
</gene>
<dbReference type="RefSeq" id="WP_344971176.1">
    <property type="nucleotide sequence ID" value="NZ_BAAAVI010000016.1"/>
</dbReference>